<protein>
    <submittedName>
        <fullName evidence="1">Uncharacterized protein</fullName>
    </submittedName>
</protein>
<dbReference type="Proteomes" id="UP000009282">
    <property type="component" value="Chromosome"/>
</dbReference>
<proteinExistence type="predicted"/>
<sequence>MKIENAFISVHVIFGLLMSVLRSDINAMNIGDRGYT</sequence>
<gene>
    <name evidence="1" type="ordered locus">GNIT_2477</name>
</gene>
<evidence type="ECO:0000313" key="1">
    <source>
        <dbReference type="EMBL" id="AEP30574.1"/>
    </source>
</evidence>
<keyword evidence="2" id="KW-1185">Reference proteome</keyword>
<dbReference type="STRING" id="1085623.GNIT_2477"/>
<dbReference type="KEGG" id="gni:GNIT_2477"/>
<name>G4QM03_GLANF</name>
<dbReference type="EMBL" id="CP003060">
    <property type="protein sequence ID" value="AEP30574.1"/>
    <property type="molecule type" value="Genomic_DNA"/>
</dbReference>
<evidence type="ECO:0000313" key="2">
    <source>
        <dbReference type="Proteomes" id="UP000009282"/>
    </source>
</evidence>
<dbReference type="AlphaFoldDB" id="G4QM03"/>
<accession>G4QM03</accession>
<reference evidence="1 2" key="1">
    <citation type="journal article" date="2011" name="J. Bacteriol.">
        <title>Complete genome sequence of seawater bacterium Glaciecola nitratireducens FR1064T.</title>
        <authorList>
            <person name="Bian F."/>
            <person name="Qin Q.L."/>
            <person name="Xie B.B."/>
            <person name="Shu Y.L."/>
            <person name="Zhang X.Y."/>
            <person name="Yu Y."/>
            <person name="Chen B."/>
            <person name="Chen X.L."/>
            <person name="Zhou B.C."/>
            <person name="Zhang Y.Z."/>
        </authorList>
    </citation>
    <scope>NUCLEOTIDE SEQUENCE [LARGE SCALE GENOMIC DNA]</scope>
    <source>
        <strain evidence="2">JCM 12485 / KCTC 12276 / FR1064</strain>
    </source>
</reference>
<organism evidence="1 2">
    <name type="scientific">Glaciecola nitratireducens (strain JCM 12485 / KCTC 12276 / FR1064)</name>
    <dbReference type="NCBI Taxonomy" id="1085623"/>
    <lineage>
        <taxon>Bacteria</taxon>
        <taxon>Pseudomonadati</taxon>
        <taxon>Pseudomonadota</taxon>
        <taxon>Gammaproteobacteria</taxon>
        <taxon>Alteromonadales</taxon>
        <taxon>Alteromonadaceae</taxon>
        <taxon>Brumicola</taxon>
    </lineage>
</organism>
<dbReference type="HOGENOM" id="CLU_3356430_0_0_6"/>